<gene>
    <name evidence="2" type="ORF">A3A65_04760</name>
</gene>
<dbReference type="EMBL" id="MHCL01000003">
    <property type="protein sequence ID" value="OGY22437.1"/>
    <property type="molecule type" value="Genomic_DNA"/>
</dbReference>
<feature type="domain" description="HicB-like antitoxin of toxin-antitoxin system" evidence="1">
    <location>
        <begin position="12"/>
        <end position="59"/>
    </location>
</feature>
<dbReference type="InterPro" id="IPR051404">
    <property type="entry name" value="TA_system_antitoxin"/>
</dbReference>
<proteinExistence type="predicted"/>
<reference evidence="2 3" key="1">
    <citation type="journal article" date="2016" name="Nat. Commun.">
        <title>Thousands of microbial genomes shed light on interconnected biogeochemical processes in an aquifer system.</title>
        <authorList>
            <person name="Anantharaman K."/>
            <person name="Brown C.T."/>
            <person name="Hug L.A."/>
            <person name="Sharon I."/>
            <person name="Castelle C.J."/>
            <person name="Probst A.J."/>
            <person name="Thomas B.C."/>
            <person name="Singh A."/>
            <person name="Wilkins M.J."/>
            <person name="Karaoz U."/>
            <person name="Brodie E.L."/>
            <person name="Williams K.H."/>
            <person name="Hubbard S.S."/>
            <person name="Banfield J.F."/>
        </authorList>
    </citation>
    <scope>NUCLEOTIDE SEQUENCE [LARGE SCALE GENOMIC DNA]</scope>
</reference>
<dbReference type="Proteomes" id="UP000176723">
    <property type="component" value="Unassembled WGS sequence"/>
</dbReference>
<dbReference type="PANTHER" id="PTHR34504">
    <property type="entry name" value="ANTITOXIN HICB"/>
    <property type="match status" value="1"/>
</dbReference>
<protein>
    <recommendedName>
        <fullName evidence="1">HicB-like antitoxin of toxin-antitoxin system domain-containing protein</fullName>
    </recommendedName>
</protein>
<accession>A0A1G1W4Y4</accession>
<dbReference type="Pfam" id="PF15919">
    <property type="entry name" value="HicB_lk_antitox"/>
    <property type="match status" value="1"/>
</dbReference>
<dbReference type="Gene3D" id="3.30.160.250">
    <property type="match status" value="1"/>
</dbReference>
<dbReference type="InterPro" id="IPR031807">
    <property type="entry name" value="HicB-like"/>
</dbReference>
<comment type="caution">
    <text evidence="2">The sequence shown here is derived from an EMBL/GenBank/DDBJ whole genome shotgun (WGS) entry which is preliminary data.</text>
</comment>
<dbReference type="SUPFAM" id="SSF143100">
    <property type="entry name" value="TTHA1013/TTHA0281-like"/>
    <property type="match status" value="1"/>
</dbReference>
<evidence type="ECO:0000313" key="3">
    <source>
        <dbReference type="Proteomes" id="UP000176723"/>
    </source>
</evidence>
<evidence type="ECO:0000313" key="2">
    <source>
        <dbReference type="EMBL" id="OGY22437.1"/>
    </source>
</evidence>
<dbReference type="InterPro" id="IPR035069">
    <property type="entry name" value="TTHA1013/TTHA0281-like"/>
</dbReference>
<evidence type="ECO:0000259" key="1">
    <source>
        <dbReference type="Pfam" id="PF15919"/>
    </source>
</evidence>
<dbReference type="STRING" id="1797593.A3A65_04760"/>
<organism evidence="2 3">
    <name type="scientific">Candidatus Chisholmbacteria bacterium RIFCSPLOWO2_01_FULL_49_14</name>
    <dbReference type="NCBI Taxonomy" id="1797593"/>
    <lineage>
        <taxon>Bacteria</taxon>
        <taxon>Candidatus Chisholmiibacteriota</taxon>
    </lineage>
</organism>
<dbReference type="PANTHER" id="PTHR34504:SF2">
    <property type="entry name" value="UPF0150 PROTEIN SSL0259"/>
    <property type="match status" value="1"/>
</dbReference>
<dbReference type="AlphaFoldDB" id="A0A1G1W4Y4"/>
<name>A0A1G1W4Y4_9BACT</name>
<sequence length="95" mass="10601">MAKMRKRSILNFQVLITQDEDGMFVAVAPAIPGCHAQGSTYEEALVNIKDAMKLCLEVAKKDVKYRGKIDWPESKKNPKLLGIINIPIPSSMRAE</sequence>